<sequence>MSIKNTDSQPITGSPAPGVSTTSTVNAPAVPPTDRTDPSPALSTSEKSAKTSSKVGATWVFLFLGMLLLILLLVFVLQNLDQVSMTLFTAQISFPLGVGMLLAAIAGALIMTLIGSVRIIQLRRQVARSTRKDTTKL</sequence>
<dbReference type="Proteomes" id="UP000324288">
    <property type="component" value="Chromosome"/>
</dbReference>
<dbReference type="Pfam" id="PF06305">
    <property type="entry name" value="LapA_dom"/>
    <property type="match status" value="1"/>
</dbReference>
<protein>
    <submittedName>
        <fullName evidence="9">Putative membrane protein</fullName>
    </submittedName>
</protein>
<dbReference type="EMBL" id="LR584267">
    <property type="protein sequence ID" value="VHN99818.1"/>
    <property type="molecule type" value="Genomic_DNA"/>
</dbReference>
<dbReference type="AlphaFoldDB" id="A0A0M4MBD7"/>
<dbReference type="KEGG" id="cbq:AL705_01125"/>
<evidence type="ECO:0000256" key="6">
    <source>
        <dbReference type="SAM" id="Phobius"/>
    </source>
</evidence>
<keyword evidence="2 6" id="KW-0812">Transmembrane</keyword>
<evidence type="ECO:0000259" key="7">
    <source>
        <dbReference type="Pfam" id="PF06305"/>
    </source>
</evidence>
<evidence type="ECO:0000256" key="3">
    <source>
        <dbReference type="ARBA" id="ARBA00022989"/>
    </source>
</evidence>
<evidence type="ECO:0000313" key="8">
    <source>
        <dbReference type="EMBL" id="ALE18549.1"/>
    </source>
</evidence>
<evidence type="ECO:0000256" key="2">
    <source>
        <dbReference type="ARBA" id="ARBA00022692"/>
    </source>
</evidence>
<gene>
    <name evidence="8" type="ORF">AL705_01125</name>
    <name evidence="9" type="ORF">LC603019_00236</name>
</gene>
<feature type="domain" description="Lipopolysaccharide assembly protein A" evidence="7">
    <location>
        <begin position="78"/>
        <end position="132"/>
    </location>
</feature>
<evidence type="ECO:0000256" key="1">
    <source>
        <dbReference type="ARBA" id="ARBA00022475"/>
    </source>
</evidence>
<evidence type="ECO:0000313" key="9">
    <source>
        <dbReference type="EMBL" id="VHN99818.1"/>
    </source>
</evidence>
<reference evidence="9 11" key="3">
    <citation type="submission" date="2019-04" db="EMBL/GenBank/DDBJ databases">
        <authorList>
            <person name="Seth-Smith MB H."/>
            <person name="Seth-Smith H."/>
        </authorList>
    </citation>
    <scope>NUCLEOTIDE SEQUENCE [LARGE SCALE GENOMIC DNA]</scope>
    <source>
        <strain evidence="9">USB-603019</strain>
    </source>
</reference>
<accession>A0A0M4MBD7</accession>
<keyword evidence="11" id="KW-1185">Reference proteome</keyword>
<feature type="region of interest" description="Disordered" evidence="5">
    <location>
        <begin position="1"/>
        <end position="53"/>
    </location>
</feature>
<evidence type="ECO:0000313" key="11">
    <source>
        <dbReference type="Proteomes" id="UP000324288"/>
    </source>
</evidence>
<reference evidence="8" key="2">
    <citation type="journal article" date="2016" name="Int. J. Syst. Evol. Microbiol.">
        <title>Lawsonella clevelandensis gen. nov., sp. nov., a new member of the suborder Corynebacterineae isolated from human abscesses.</title>
        <authorList>
            <person name="Bell M.E."/>
            <person name="Bernard K.A."/>
            <person name="Harrington S.M."/>
            <person name="Patel N.B."/>
            <person name="Tucker T.A."/>
            <person name="Metcalfe M.G."/>
            <person name="McQuiston J.R."/>
        </authorList>
    </citation>
    <scope>NUCLEOTIDE SEQUENCE</scope>
    <source>
        <strain evidence="8">X1698</strain>
    </source>
</reference>
<keyword evidence="3 6" id="KW-1133">Transmembrane helix</keyword>
<proteinExistence type="predicted"/>
<feature type="transmembrane region" description="Helical" evidence="6">
    <location>
        <begin position="57"/>
        <end position="77"/>
    </location>
</feature>
<feature type="compositionally biased region" description="Polar residues" evidence="5">
    <location>
        <begin position="1"/>
        <end position="12"/>
    </location>
</feature>
<evidence type="ECO:0000256" key="4">
    <source>
        <dbReference type="ARBA" id="ARBA00023136"/>
    </source>
</evidence>
<keyword evidence="4 6" id="KW-0472">Membrane</keyword>
<evidence type="ECO:0000256" key="5">
    <source>
        <dbReference type="SAM" id="MobiDB-lite"/>
    </source>
</evidence>
<evidence type="ECO:0000313" key="10">
    <source>
        <dbReference type="Proteomes" id="UP000068137"/>
    </source>
</evidence>
<keyword evidence="1" id="KW-1003">Cell membrane</keyword>
<name>A0A0M4MBD7_9ACTN</name>
<dbReference type="Proteomes" id="UP000068137">
    <property type="component" value="Chromosome"/>
</dbReference>
<feature type="compositionally biased region" description="Low complexity" evidence="5">
    <location>
        <begin position="43"/>
        <end position="53"/>
    </location>
</feature>
<dbReference type="RefSeq" id="WP_053961449.1">
    <property type="nucleotide sequence ID" value="NZ_CAJPTR010000039.1"/>
</dbReference>
<organism evidence="8 10">
    <name type="scientific">Lawsonella clevelandensis</name>
    <dbReference type="NCBI Taxonomy" id="1528099"/>
    <lineage>
        <taxon>Bacteria</taxon>
        <taxon>Bacillati</taxon>
        <taxon>Actinomycetota</taxon>
        <taxon>Actinomycetes</taxon>
        <taxon>Mycobacteriales</taxon>
        <taxon>Lawsonellaceae</taxon>
        <taxon>Lawsonella</taxon>
    </lineage>
</organism>
<dbReference type="STRING" id="1528099.AL705_01125"/>
<feature type="transmembrane region" description="Helical" evidence="6">
    <location>
        <begin position="97"/>
        <end position="120"/>
    </location>
</feature>
<reference evidence="8 10" key="1">
    <citation type="journal article" date="2015" name="Genome Announc.">
        <title>Complete Genome Sequences for Two Strains of a Novel Fastidious, Partially Acid-Fast, Gram-Positive Corynebacterineae Bacterium, Derived from Human Clinical Samples.</title>
        <authorList>
            <person name="Nicholson A.C."/>
            <person name="Bell M."/>
            <person name="Humrighouse B.W."/>
            <person name="McQuiston J.R."/>
        </authorList>
    </citation>
    <scope>NUCLEOTIDE SEQUENCE [LARGE SCALE GENOMIC DNA]</scope>
    <source>
        <strain evidence="8 10">X1698</strain>
    </source>
</reference>
<dbReference type="InterPro" id="IPR010445">
    <property type="entry name" value="LapA_dom"/>
</dbReference>
<dbReference type="EMBL" id="CP012390">
    <property type="protein sequence ID" value="ALE18549.1"/>
    <property type="molecule type" value="Genomic_DNA"/>
</dbReference>
<dbReference type="GO" id="GO:0005886">
    <property type="term" value="C:plasma membrane"/>
    <property type="evidence" value="ECO:0007669"/>
    <property type="project" value="InterPro"/>
</dbReference>